<keyword evidence="2" id="KW-0472">Membrane</keyword>
<name>A0A1B0B7V5_9MUSC</name>
<feature type="transmembrane region" description="Helical" evidence="2">
    <location>
        <begin position="590"/>
        <end position="610"/>
    </location>
</feature>
<evidence type="ECO:0000256" key="2">
    <source>
        <dbReference type="SAM" id="Phobius"/>
    </source>
</evidence>
<evidence type="ECO:0000313" key="3">
    <source>
        <dbReference type="EnsemblMetazoa" id="GPPI021662-PA"/>
    </source>
</evidence>
<dbReference type="VEuPathDB" id="VectorBase:GPPI021662"/>
<keyword evidence="2" id="KW-0812">Transmembrane</keyword>
<feature type="transmembrane region" description="Helical" evidence="2">
    <location>
        <begin position="530"/>
        <end position="555"/>
    </location>
</feature>
<dbReference type="EMBL" id="JXJN01009725">
    <property type="status" value="NOT_ANNOTATED_CDS"/>
    <property type="molecule type" value="Genomic_DNA"/>
</dbReference>
<feature type="transmembrane region" description="Helical" evidence="2">
    <location>
        <begin position="449"/>
        <end position="468"/>
    </location>
</feature>
<evidence type="ECO:0000313" key="4">
    <source>
        <dbReference type="Proteomes" id="UP000092460"/>
    </source>
</evidence>
<dbReference type="EnsemblMetazoa" id="GPPI021662-RA">
    <property type="protein sequence ID" value="GPPI021662-PA"/>
    <property type="gene ID" value="GPPI021662"/>
</dbReference>
<reference evidence="3" key="2">
    <citation type="submission" date="2020-05" db="UniProtKB">
        <authorList>
            <consortium name="EnsemblMetazoa"/>
        </authorList>
    </citation>
    <scope>IDENTIFICATION</scope>
    <source>
        <strain evidence="3">IAEA</strain>
    </source>
</reference>
<accession>A0A1B0B7V5</accession>
<dbReference type="Proteomes" id="UP000092460">
    <property type="component" value="Unassembled WGS sequence"/>
</dbReference>
<dbReference type="AlphaFoldDB" id="A0A1B0B7V5"/>
<feature type="compositionally biased region" description="Polar residues" evidence="1">
    <location>
        <begin position="167"/>
        <end position="178"/>
    </location>
</feature>
<feature type="transmembrane region" description="Helical" evidence="2">
    <location>
        <begin position="759"/>
        <end position="781"/>
    </location>
</feature>
<proteinExistence type="predicted"/>
<sequence length="1038" mass="110632">QYAPKALPFNLNSFNSLFDNHLQHGKDNGRIYCTGYFTLMRFFLLCAFGQTLIFADEPSSSFNRFNFSGYNEDYENNHRNIYITESPQKGYYPRTYDSYNNPNYLTDFKNSNNYYQENSFPSENYHQNYNYVPSTELEPPKRNYFAFTTGWSSRRSNSYLPPREIPSDSSSSKRTLQSNYYSSPQVISGAYLSSNPNRQTSYTESNYRPFFTTTSSVNAKPDHLSPSTVTTRPLYLRSSTIKSNEYASHPSVDLFKPIHLTATPSTKIELEDSYAPPKLRNLRILDQNRQYLPPSTPRSVYGLPTSTASINIPLPLYSAPLSNQRKDTETFRDDVAGITCIAGFTVIAALTNGLGGAETCCLLLLAGIEDFELTNVVLLGTRLGLAKIDDECADPVVTIGVCFIMGDFVMTAIGLYVVVIAATVCTVGCTLISVIVFCGAENCVSPDAGGLSSGIVATIIGSCVVSTLSGTTGFTGRRYSLVNLKGSSVVIGVLENCAGIVTVIIGRWVVSTFCWTTGFAGGRYSFSTLTGASGFFGVLENCTVIVAAIIGRCVVCTFCGTTGFIGGRYSFVILTGTSGFFGVLENCTGIVAAIIGRCVVCTFCGTTGFIGGRYSFVILTGTSGFFGVLENCTGIVAAIIGRSVVSTFCWTTGFAGGRYSFSILAGASGFFGVLENCVIWDAGLYAGIVTAIIGRCVVSTFCGTTGFAGGTYSFSIMAGASGFFGVLENCAGIVAAIIGRCVVSTLSGSTDFAGGRYSLLNLAGTSGIFGVLTNFAVVVGITGRWVGCTISGPTGFTGGKYSFVKLTGTSGFFGVFENFAGVVAAITGRWVNPNLVGTTDCGGKYSLVSLPGTSGFVTGVVAAIGRCVACSLSGTTSCCGGKYSLITLAGGKGLIVMMDSFAIKGIVVPTEICANVGMVGAANGNGRLDILLLPNLVYYIHIWAQMAVEYRDWQLLVLRARTSYLGVLCCAASYLGITNLGSSSFDIVNCDLGVSNLDTKMAGLFEFHIAESLASFCNLIAQIGFSFLDFGFEVYNNI</sequence>
<feature type="transmembrane region" description="Helical" evidence="2">
    <location>
        <begin position="567"/>
        <end position="584"/>
    </location>
</feature>
<dbReference type="EMBL" id="JXJN01009724">
    <property type="status" value="NOT_ANNOTATED_CDS"/>
    <property type="molecule type" value="Genomic_DNA"/>
</dbReference>
<protein>
    <submittedName>
        <fullName evidence="3">Uncharacterized protein</fullName>
    </submittedName>
</protein>
<feature type="transmembrane region" description="Helical" evidence="2">
    <location>
        <begin position="714"/>
        <end position="738"/>
    </location>
</feature>
<feature type="region of interest" description="Disordered" evidence="1">
    <location>
        <begin position="158"/>
        <end position="178"/>
    </location>
</feature>
<feature type="transmembrane region" description="Helical" evidence="2">
    <location>
        <begin position="685"/>
        <end position="708"/>
    </location>
</feature>
<keyword evidence="2" id="KW-1133">Transmembrane helix</keyword>
<keyword evidence="4" id="KW-1185">Reference proteome</keyword>
<evidence type="ECO:0000256" key="1">
    <source>
        <dbReference type="SAM" id="MobiDB-lite"/>
    </source>
</evidence>
<feature type="transmembrane region" description="Helical" evidence="2">
    <location>
        <begin position="617"/>
        <end position="639"/>
    </location>
</feature>
<reference evidence="4" key="1">
    <citation type="submission" date="2015-01" db="EMBL/GenBank/DDBJ databases">
        <authorList>
            <person name="Aksoy S."/>
            <person name="Warren W."/>
            <person name="Wilson R.K."/>
        </authorList>
    </citation>
    <scope>NUCLEOTIDE SEQUENCE [LARGE SCALE GENOMIC DNA]</scope>
    <source>
        <strain evidence="4">IAEA</strain>
    </source>
</reference>
<feature type="transmembrane region" description="Helical" evidence="2">
    <location>
        <begin position="659"/>
        <end position="678"/>
    </location>
</feature>
<organism evidence="3 4">
    <name type="scientific">Glossina palpalis gambiensis</name>
    <dbReference type="NCBI Taxonomy" id="67801"/>
    <lineage>
        <taxon>Eukaryota</taxon>
        <taxon>Metazoa</taxon>
        <taxon>Ecdysozoa</taxon>
        <taxon>Arthropoda</taxon>
        <taxon>Hexapoda</taxon>
        <taxon>Insecta</taxon>
        <taxon>Pterygota</taxon>
        <taxon>Neoptera</taxon>
        <taxon>Endopterygota</taxon>
        <taxon>Diptera</taxon>
        <taxon>Brachycera</taxon>
        <taxon>Muscomorpha</taxon>
        <taxon>Hippoboscoidea</taxon>
        <taxon>Glossinidae</taxon>
        <taxon>Glossina</taxon>
    </lineage>
</organism>
<feature type="transmembrane region" description="Helical" evidence="2">
    <location>
        <begin position="489"/>
        <end position="510"/>
    </location>
</feature>
<feature type="transmembrane region" description="Helical" evidence="2">
    <location>
        <begin position="413"/>
        <end position="437"/>
    </location>
</feature>